<protein>
    <submittedName>
        <fullName evidence="1">Uncharacterized protein</fullName>
    </submittedName>
</protein>
<accession>A0A2H5N7W1</accession>
<evidence type="ECO:0000313" key="2">
    <source>
        <dbReference type="Proteomes" id="UP000236630"/>
    </source>
</evidence>
<organism evidence="1 2">
    <name type="scientific">Citrus unshiu</name>
    <name type="common">Satsuma mandarin</name>
    <name type="synonym">Citrus nobilis var. unshiu</name>
    <dbReference type="NCBI Taxonomy" id="55188"/>
    <lineage>
        <taxon>Eukaryota</taxon>
        <taxon>Viridiplantae</taxon>
        <taxon>Streptophyta</taxon>
        <taxon>Embryophyta</taxon>
        <taxon>Tracheophyta</taxon>
        <taxon>Spermatophyta</taxon>
        <taxon>Magnoliopsida</taxon>
        <taxon>eudicotyledons</taxon>
        <taxon>Gunneridae</taxon>
        <taxon>Pentapetalae</taxon>
        <taxon>rosids</taxon>
        <taxon>malvids</taxon>
        <taxon>Sapindales</taxon>
        <taxon>Rutaceae</taxon>
        <taxon>Aurantioideae</taxon>
        <taxon>Citrus</taxon>
    </lineage>
</organism>
<dbReference type="Proteomes" id="UP000236630">
    <property type="component" value="Unassembled WGS sequence"/>
</dbReference>
<gene>
    <name evidence="1" type="ORF">CUMW_279370</name>
</gene>
<name>A0A2H5N7W1_CITUN</name>
<dbReference type="EMBL" id="BDQV01002144">
    <property type="protein sequence ID" value="GAY36172.1"/>
    <property type="molecule type" value="Genomic_DNA"/>
</dbReference>
<keyword evidence="2" id="KW-1185">Reference proteome</keyword>
<sequence>MDYIMQAGCSQWHALTHCPCDIRKNPSCEIISSKCSEVEELHNATTRT</sequence>
<evidence type="ECO:0000313" key="1">
    <source>
        <dbReference type="EMBL" id="GAY36172.1"/>
    </source>
</evidence>
<reference evidence="1 2" key="1">
    <citation type="journal article" date="2017" name="Front. Genet.">
        <title>Draft sequencing of the heterozygous diploid genome of Satsuma (Citrus unshiu Marc.) using a hybrid assembly approach.</title>
        <authorList>
            <person name="Shimizu T."/>
            <person name="Tanizawa Y."/>
            <person name="Mochizuki T."/>
            <person name="Nagasaki H."/>
            <person name="Yoshioka T."/>
            <person name="Toyoda A."/>
            <person name="Fujiyama A."/>
            <person name="Kaminuma E."/>
            <person name="Nakamura Y."/>
        </authorList>
    </citation>
    <scope>NUCLEOTIDE SEQUENCE [LARGE SCALE GENOMIC DNA]</scope>
    <source>
        <strain evidence="2">cv. Miyagawa wase</strain>
    </source>
</reference>
<dbReference type="AlphaFoldDB" id="A0A2H5N7W1"/>
<comment type="caution">
    <text evidence="1">The sequence shown here is derived from an EMBL/GenBank/DDBJ whole genome shotgun (WGS) entry which is preliminary data.</text>
</comment>
<proteinExistence type="predicted"/>